<dbReference type="Proteomes" id="UP000830671">
    <property type="component" value="Chromosome 5"/>
</dbReference>
<dbReference type="AlphaFoldDB" id="A0A9Q8WJU0"/>
<dbReference type="RefSeq" id="XP_049147046.1">
    <property type="nucleotide sequence ID" value="XM_049289901.1"/>
</dbReference>
<proteinExistence type="predicted"/>
<reference evidence="2" key="1">
    <citation type="journal article" date="2021" name="Mol. Plant Microbe Interact.">
        <title>Complete Genome Sequence of the Plant-Pathogenic Fungus Colletotrichum lupini.</title>
        <authorList>
            <person name="Baroncelli R."/>
            <person name="Pensec F."/>
            <person name="Da Lio D."/>
            <person name="Boufleur T."/>
            <person name="Vicente I."/>
            <person name="Sarrocco S."/>
            <person name="Picot A."/>
            <person name="Baraldi E."/>
            <person name="Sukno S."/>
            <person name="Thon M."/>
            <person name="Le Floch G."/>
        </authorList>
    </citation>
    <scope>NUCLEOTIDE SEQUENCE</scope>
    <source>
        <strain evidence="2">IMI 504893</strain>
    </source>
</reference>
<dbReference type="GeneID" id="73344911"/>
<dbReference type="EMBL" id="CP019477">
    <property type="protein sequence ID" value="UQC85432.1"/>
    <property type="molecule type" value="Genomic_DNA"/>
</dbReference>
<accession>A0A9Q8WJU0</accession>
<feature type="compositionally biased region" description="Polar residues" evidence="1">
    <location>
        <begin position="112"/>
        <end position="122"/>
    </location>
</feature>
<dbReference type="KEGG" id="clup:CLUP02_10929"/>
<evidence type="ECO:0000313" key="3">
    <source>
        <dbReference type="Proteomes" id="UP000830671"/>
    </source>
</evidence>
<keyword evidence="3" id="KW-1185">Reference proteome</keyword>
<feature type="region of interest" description="Disordered" evidence="1">
    <location>
        <begin position="103"/>
        <end position="122"/>
    </location>
</feature>
<evidence type="ECO:0000313" key="2">
    <source>
        <dbReference type="EMBL" id="UQC85432.1"/>
    </source>
</evidence>
<organism evidence="2 3">
    <name type="scientific">Colletotrichum lupini</name>
    <dbReference type="NCBI Taxonomy" id="145971"/>
    <lineage>
        <taxon>Eukaryota</taxon>
        <taxon>Fungi</taxon>
        <taxon>Dikarya</taxon>
        <taxon>Ascomycota</taxon>
        <taxon>Pezizomycotina</taxon>
        <taxon>Sordariomycetes</taxon>
        <taxon>Hypocreomycetidae</taxon>
        <taxon>Glomerellales</taxon>
        <taxon>Glomerellaceae</taxon>
        <taxon>Colletotrichum</taxon>
        <taxon>Colletotrichum acutatum species complex</taxon>
    </lineage>
</organism>
<protein>
    <submittedName>
        <fullName evidence="2">Uncharacterized protein</fullName>
    </submittedName>
</protein>
<gene>
    <name evidence="2" type="ORF">CLUP02_10929</name>
</gene>
<name>A0A9Q8WJU0_9PEZI</name>
<evidence type="ECO:0000256" key="1">
    <source>
        <dbReference type="SAM" id="MobiDB-lite"/>
    </source>
</evidence>
<sequence length="122" mass="13386">MAAIPSWVPVRCLSGDLGDCKRQPGKQGRETKTTSVTSATTSVGLGLNLNFDYDVGNRNREPGVSFSQASRFFWDQLRIPQGEYGVRLGTGKRHMERPRTCVHGDATRAHSRAQSTLLPEPG</sequence>